<gene>
    <name evidence="1" type="ORF">PNU62_04545</name>
</gene>
<protein>
    <submittedName>
        <fullName evidence="1">Uncharacterized protein</fullName>
    </submittedName>
</protein>
<proteinExistence type="predicted"/>
<name>A0AAW6E5L0_9FIRM</name>
<dbReference type="AlphaFoldDB" id="A0AAW6E5L0"/>
<accession>A0AAW6E5L0</accession>
<sequence length="60" mass="6957">MPDMEKVKALTSLLEERSGLDVREALVRFYNYLSIEETGIFDKETDYLLDTLGVEIELPF</sequence>
<comment type="caution">
    <text evidence="1">The sequence shown here is derived from an EMBL/GenBank/DDBJ whole genome shotgun (WGS) entry which is preliminary data.</text>
</comment>
<reference evidence="1" key="1">
    <citation type="submission" date="2023-01" db="EMBL/GenBank/DDBJ databases">
        <title>Human gut microbiome strain richness.</title>
        <authorList>
            <person name="Chen-Liaw A."/>
        </authorList>
    </citation>
    <scope>NUCLEOTIDE SEQUENCE</scope>
    <source>
        <strain evidence="1">1001275st1_F4_1001275B_160808</strain>
    </source>
</reference>
<evidence type="ECO:0000313" key="1">
    <source>
        <dbReference type="EMBL" id="MDB8744281.1"/>
    </source>
</evidence>
<dbReference type="EMBL" id="JAQMLV010000004">
    <property type="protein sequence ID" value="MDB8744281.1"/>
    <property type="molecule type" value="Genomic_DNA"/>
</dbReference>
<dbReference type="RefSeq" id="WP_195387978.1">
    <property type="nucleotide sequence ID" value="NZ_JADNGL010000003.1"/>
</dbReference>
<organism evidence="1 2">
    <name type="scientific">Ruminococcus bicirculans</name>
    <name type="common">ex Wegman et al. 2014</name>
    <dbReference type="NCBI Taxonomy" id="1160721"/>
    <lineage>
        <taxon>Bacteria</taxon>
        <taxon>Bacillati</taxon>
        <taxon>Bacillota</taxon>
        <taxon>Clostridia</taxon>
        <taxon>Eubacteriales</taxon>
        <taxon>Oscillospiraceae</taxon>
        <taxon>Ruminococcus</taxon>
    </lineage>
</organism>
<dbReference type="Proteomes" id="UP001211015">
    <property type="component" value="Unassembled WGS sequence"/>
</dbReference>
<evidence type="ECO:0000313" key="2">
    <source>
        <dbReference type="Proteomes" id="UP001211015"/>
    </source>
</evidence>